<gene>
    <name evidence="2" type="ORF">O3P69_014506</name>
</gene>
<comment type="caution">
    <text evidence="2">The sequence shown here is derived from an EMBL/GenBank/DDBJ whole genome shotgun (WGS) entry which is preliminary data.</text>
</comment>
<feature type="compositionally biased region" description="Low complexity" evidence="1">
    <location>
        <begin position="234"/>
        <end position="252"/>
    </location>
</feature>
<dbReference type="Proteomes" id="UP001487740">
    <property type="component" value="Unassembled WGS sequence"/>
</dbReference>
<feature type="compositionally biased region" description="Polar residues" evidence="1">
    <location>
        <begin position="280"/>
        <end position="295"/>
    </location>
</feature>
<feature type="compositionally biased region" description="Low complexity" evidence="1">
    <location>
        <begin position="202"/>
        <end position="222"/>
    </location>
</feature>
<feature type="region of interest" description="Disordered" evidence="1">
    <location>
        <begin position="1"/>
        <end position="20"/>
    </location>
</feature>
<organism evidence="2 3">
    <name type="scientific">Scylla paramamosain</name>
    <name type="common">Mud crab</name>
    <dbReference type="NCBI Taxonomy" id="85552"/>
    <lineage>
        <taxon>Eukaryota</taxon>
        <taxon>Metazoa</taxon>
        <taxon>Ecdysozoa</taxon>
        <taxon>Arthropoda</taxon>
        <taxon>Crustacea</taxon>
        <taxon>Multicrustacea</taxon>
        <taxon>Malacostraca</taxon>
        <taxon>Eumalacostraca</taxon>
        <taxon>Eucarida</taxon>
        <taxon>Decapoda</taxon>
        <taxon>Pleocyemata</taxon>
        <taxon>Brachyura</taxon>
        <taxon>Eubrachyura</taxon>
        <taxon>Portunoidea</taxon>
        <taxon>Portunidae</taxon>
        <taxon>Portuninae</taxon>
        <taxon>Scylla</taxon>
    </lineage>
</organism>
<name>A0AAW0TBF9_SCYPA</name>
<feature type="compositionally biased region" description="Basic residues" evidence="1">
    <location>
        <begin position="542"/>
        <end position="551"/>
    </location>
</feature>
<feature type="compositionally biased region" description="Low complexity" evidence="1">
    <location>
        <begin position="150"/>
        <end position="165"/>
    </location>
</feature>
<feature type="compositionally biased region" description="Acidic residues" evidence="1">
    <location>
        <begin position="518"/>
        <end position="527"/>
    </location>
</feature>
<evidence type="ECO:0000256" key="1">
    <source>
        <dbReference type="SAM" id="MobiDB-lite"/>
    </source>
</evidence>
<protein>
    <submittedName>
        <fullName evidence="2">Uncharacterized protein</fullName>
    </submittedName>
</protein>
<keyword evidence="3" id="KW-1185">Reference proteome</keyword>
<sequence length="551" mass="59890">MNSVNPPVSHHPYPPSSRQLLKGLSRAELIREVERREAEVVRWEAQHKQLTEALGRHSEQAGENSALLQARVAELQGREEEWNRERSSLQELINTLKDDRIFYKETAQKKDSELDGLRQEVQALQQEVSGMQEAQRRRGDRLLASTPRIARPGAAPASSRSGSSSEAHTPPSRRPRPSSARPPAAGTRPPRNAKASSEPRETASPSRRTTSTTTSPRKQPTPASRGVVRQSRQPTPSSSLSSKTSTPTASPSKVPARVTSSSSSSSPQHRSSLSSPQQRNGTPRLSRQQNGTIGSPQHKESINASPKHRNGVIGSPRVKPTSPVKTPTPRSSSRSSTPSSQHTPRRQGSSGLSSTEEDERVLAEIIFQRDTDTSVEAAPDTPRSVSMARQRTVTLDTQEEEESLQEHTSLSSQGISSREEEGLKEEELSPGKRRQKDREIAETLDVLRSLLSGHLSRQQEVNHLLTSAPLLVGEGQGGGGGALHSPRGGGQARKSPRQAPEGAEGSAKTLVRQGTFNVDEEGTEGEQEGPTTLHATLDAHLTRTKGVRQLK</sequence>
<feature type="compositionally biased region" description="Low complexity" evidence="1">
    <location>
        <begin position="1"/>
        <end position="11"/>
    </location>
</feature>
<feature type="compositionally biased region" description="Basic and acidic residues" evidence="1">
    <location>
        <begin position="417"/>
        <end position="438"/>
    </location>
</feature>
<feature type="compositionally biased region" description="Gly residues" evidence="1">
    <location>
        <begin position="475"/>
        <end position="491"/>
    </location>
</feature>
<feature type="region of interest" description="Disordered" evidence="1">
    <location>
        <begin position="125"/>
        <end position="438"/>
    </location>
</feature>
<feature type="compositionally biased region" description="Low complexity" evidence="1">
    <location>
        <begin position="177"/>
        <end position="190"/>
    </location>
</feature>
<dbReference type="AlphaFoldDB" id="A0AAW0TBF9"/>
<feature type="compositionally biased region" description="Low complexity" evidence="1">
    <location>
        <begin position="316"/>
        <end position="342"/>
    </location>
</feature>
<feature type="compositionally biased region" description="Low complexity" evidence="1">
    <location>
        <begin position="528"/>
        <end position="539"/>
    </location>
</feature>
<feature type="compositionally biased region" description="Polar residues" evidence="1">
    <location>
        <begin position="383"/>
        <end position="396"/>
    </location>
</feature>
<feature type="compositionally biased region" description="Polar residues" evidence="1">
    <location>
        <begin position="406"/>
        <end position="416"/>
    </location>
</feature>
<evidence type="ECO:0000313" key="2">
    <source>
        <dbReference type="EMBL" id="KAK8384979.1"/>
    </source>
</evidence>
<reference evidence="2 3" key="1">
    <citation type="submission" date="2023-03" db="EMBL/GenBank/DDBJ databases">
        <title>High-quality genome of Scylla paramamosain provides insights in environmental adaptation.</title>
        <authorList>
            <person name="Zhang L."/>
        </authorList>
    </citation>
    <scope>NUCLEOTIDE SEQUENCE [LARGE SCALE GENOMIC DNA]</scope>
    <source>
        <strain evidence="2">LZ_2023a</strain>
        <tissue evidence="2">Muscle</tissue>
    </source>
</reference>
<accession>A0AAW0TBF9</accession>
<feature type="region of interest" description="Disordered" evidence="1">
    <location>
        <begin position="475"/>
        <end position="551"/>
    </location>
</feature>
<dbReference type="EMBL" id="JARAKH010000034">
    <property type="protein sequence ID" value="KAK8384979.1"/>
    <property type="molecule type" value="Genomic_DNA"/>
</dbReference>
<evidence type="ECO:0000313" key="3">
    <source>
        <dbReference type="Proteomes" id="UP001487740"/>
    </source>
</evidence>
<feature type="compositionally biased region" description="Low complexity" evidence="1">
    <location>
        <begin position="260"/>
        <end position="279"/>
    </location>
</feature>
<proteinExistence type="predicted"/>